<sequence length="92" mass="10432">MISSYLSLAICLVICTKLMFFMNAPRIHAPLVYNVCALMVTIYAGSRTIQHLASLNRPTSGTELFFNVILLGAVLVVSTHLHKQFRSQWRRH</sequence>
<evidence type="ECO:0000256" key="1">
    <source>
        <dbReference type="SAM" id="Phobius"/>
    </source>
</evidence>
<reference evidence="2 3" key="1">
    <citation type="submission" date="2020-05" db="EMBL/GenBank/DDBJ databases">
        <title>Whole Genome Sequences of Enterobacteriales Associated with the International Space Station.</title>
        <authorList>
            <person name="Bharadwaj A."/>
            <person name="Daudu R."/>
            <person name="Singh N."/>
            <person name="Wood J."/>
            <person name="Debieu M."/>
            <person name="Mason C."/>
            <person name="Wang C."/>
            <person name="Venkateswaran K."/>
        </authorList>
    </citation>
    <scope>NUCLEOTIDE SEQUENCE [LARGE SCALE GENOMIC DNA]</scope>
    <source>
        <strain evidence="2 3">IF5SW-B1</strain>
    </source>
</reference>
<comment type="caution">
    <text evidence="2">The sequence shown here is derived from an EMBL/GenBank/DDBJ whole genome shotgun (WGS) entry which is preliminary data.</text>
</comment>
<dbReference type="GeneID" id="57347074"/>
<proteinExistence type="predicted"/>
<feature type="transmembrane region" description="Helical" evidence="1">
    <location>
        <begin position="64"/>
        <end position="82"/>
    </location>
</feature>
<dbReference type="Proteomes" id="UP000566985">
    <property type="component" value="Unassembled WGS sequence"/>
</dbReference>
<keyword evidence="1" id="KW-0472">Membrane</keyword>
<protein>
    <submittedName>
        <fullName evidence="2">Uncharacterized protein</fullName>
    </submittedName>
</protein>
<dbReference type="AlphaFoldDB" id="A0A7Y6TTK8"/>
<evidence type="ECO:0000313" key="2">
    <source>
        <dbReference type="EMBL" id="NUY98401.1"/>
    </source>
</evidence>
<accession>A0A7Y6TTK8</accession>
<evidence type="ECO:0000313" key="3">
    <source>
        <dbReference type="Proteomes" id="UP000566985"/>
    </source>
</evidence>
<dbReference type="EMBL" id="JABWPM010000025">
    <property type="protein sequence ID" value="NUY98401.1"/>
    <property type="molecule type" value="Genomic_DNA"/>
</dbReference>
<name>A0A7Y6TTK8_9GAMM</name>
<dbReference type="RefSeq" id="WP_069729504.1">
    <property type="nucleotide sequence ID" value="NZ_JABWPE010000025.1"/>
</dbReference>
<feature type="transmembrane region" description="Helical" evidence="1">
    <location>
        <begin position="6"/>
        <end position="24"/>
    </location>
</feature>
<keyword evidence="1" id="KW-0812">Transmembrane</keyword>
<feature type="transmembrane region" description="Helical" evidence="1">
    <location>
        <begin position="31"/>
        <end position="52"/>
    </location>
</feature>
<keyword evidence="1" id="KW-1133">Transmembrane helix</keyword>
<organism evidence="2 3">
    <name type="scientific">Pantoea brenneri</name>
    <dbReference type="NCBI Taxonomy" id="472694"/>
    <lineage>
        <taxon>Bacteria</taxon>
        <taxon>Pseudomonadati</taxon>
        <taxon>Pseudomonadota</taxon>
        <taxon>Gammaproteobacteria</taxon>
        <taxon>Enterobacterales</taxon>
        <taxon>Erwiniaceae</taxon>
        <taxon>Pantoea</taxon>
    </lineage>
</organism>
<gene>
    <name evidence="2" type="ORF">HU668_18250</name>
</gene>